<dbReference type="Proteomes" id="UP000230842">
    <property type="component" value="Unassembled WGS sequence"/>
</dbReference>
<dbReference type="PRINTS" id="PR00413">
    <property type="entry name" value="HADHALOGNASE"/>
</dbReference>
<dbReference type="Pfam" id="PF00702">
    <property type="entry name" value="Hydrolase"/>
    <property type="match status" value="1"/>
</dbReference>
<dbReference type="SFLD" id="SFLDS00003">
    <property type="entry name" value="Haloacid_Dehalogenase"/>
    <property type="match status" value="1"/>
</dbReference>
<name>A0A0B2BP69_9ACTN</name>
<dbReference type="PANTHER" id="PTHR43316">
    <property type="entry name" value="HYDROLASE, HALOACID DELAHOGENASE-RELATED"/>
    <property type="match status" value="1"/>
</dbReference>
<dbReference type="NCBIfam" id="TIGR01428">
    <property type="entry name" value="HAD_type_II"/>
    <property type="match status" value="1"/>
</dbReference>
<reference evidence="3 4" key="1">
    <citation type="submission" date="2017-11" db="EMBL/GenBank/DDBJ databases">
        <title>Genomic Encyclopedia of Archaeal and Bacterial Type Strains, Phase II (KMG-II): From Individual Species to Whole Genera.</title>
        <authorList>
            <person name="Goeker M."/>
        </authorList>
    </citation>
    <scope>NUCLEOTIDE SEQUENCE [LARGE SCALE GENOMIC DNA]</scope>
    <source>
        <strain evidence="3 4">DSM 27763</strain>
    </source>
</reference>
<dbReference type="SFLD" id="SFLDG01129">
    <property type="entry name" value="C1.5:_HAD__Beta-PGM__Phosphata"/>
    <property type="match status" value="1"/>
</dbReference>
<proteinExistence type="inferred from homology"/>
<sequence>MVALRDVVDVVVFDVLGTLVDEPSGLRAAIAEAVPAADDAALGELVGLWQTVVEDQQLRIAAGDRAYAPSDVVDAEAAEAVAARAGLGDVEVVARLAAAGRRLPAWPDADGGLERLARRYPLVGLSNASRASLLRLDAAAGLRWHLALSSEDAGAYKPAPEVYGLALSAAAVPAERVLMVAAHAWDLRGARAVGMRTAYVERPVGDPPRTDDGFDLEVGGLDALADALGA</sequence>
<protein>
    <submittedName>
        <fullName evidence="3">2-haloacid dehalogenase</fullName>
    </submittedName>
</protein>
<dbReference type="AlphaFoldDB" id="A0A0B2BP69"/>
<evidence type="ECO:0000256" key="2">
    <source>
        <dbReference type="ARBA" id="ARBA00022801"/>
    </source>
</evidence>
<accession>A0A0B2BP69</accession>
<dbReference type="EMBL" id="PGEZ01000001">
    <property type="protein sequence ID" value="PJJ58378.1"/>
    <property type="molecule type" value="Genomic_DNA"/>
</dbReference>
<keyword evidence="2" id="KW-0378">Hydrolase</keyword>
<dbReference type="NCBIfam" id="TIGR01493">
    <property type="entry name" value="HAD-SF-IA-v2"/>
    <property type="match status" value="1"/>
</dbReference>
<evidence type="ECO:0000313" key="4">
    <source>
        <dbReference type="Proteomes" id="UP000230842"/>
    </source>
</evidence>
<comment type="caution">
    <text evidence="3">The sequence shown here is derived from an EMBL/GenBank/DDBJ whole genome shotgun (WGS) entry which is preliminary data.</text>
</comment>
<dbReference type="InterPro" id="IPR006328">
    <property type="entry name" value="2-HAD"/>
</dbReference>
<dbReference type="GO" id="GO:0019120">
    <property type="term" value="F:hydrolase activity, acting on acid halide bonds, in C-halide compounds"/>
    <property type="evidence" value="ECO:0007669"/>
    <property type="project" value="InterPro"/>
</dbReference>
<gene>
    <name evidence="3" type="ORF">CLV56_2629</name>
</gene>
<dbReference type="OrthoDB" id="3774052at2"/>
<dbReference type="SUPFAM" id="SSF56784">
    <property type="entry name" value="HAD-like"/>
    <property type="match status" value="1"/>
</dbReference>
<dbReference type="Gene3D" id="3.40.50.1000">
    <property type="entry name" value="HAD superfamily/HAD-like"/>
    <property type="match status" value="1"/>
</dbReference>
<evidence type="ECO:0000256" key="1">
    <source>
        <dbReference type="ARBA" id="ARBA00008106"/>
    </source>
</evidence>
<dbReference type="InterPro" id="IPR036412">
    <property type="entry name" value="HAD-like_sf"/>
</dbReference>
<dbReference type="Gene3D" id="1.10.150.240">
    <property type="entry name" value="Putative phosphatase, domain 2"/>
    <property type="match status" value="1"/>
</dbReference>
<keyword evidence="4" id="KW-1185">Reference proteome</keyword>
<comment type="similarity">
    <text evidence="1">Belongs to the HAD-like hydrolase superfamily. S-2-haloalkanoic acid dehalogenase family.</text>
</comment>
<dbReference type="InterPro" id="IPR023198">
    <property type="entry name" value="PGP-like_dom2"/>
</dbReference>
<evidence type="ECO:0000313" key="3">
    <source>
        <dbReference type="EMBL" id="PJJ58378.1"/>
    </source>
</evidence>
<dbReference type="InterPro" id="IPR006439">
    <property type="entry name" value="HAD-SF_hydro_IA"/>
</dbReference>
<dbReference type="PANTHER" id="PTHR43316:SF3">
    <property type="entry name" value="HALOACID DEHALOGENASE, TYPE II (AFU_ORTHOLOGUE AFUA_2G07750)-RELATED"/>
    <property type="match status" value="1"/>
</dbReference>
<dbReference type="RefSeq" id="WP_039345492.1">
    <property type="nucleotide sequence ID" value="NZ_PGEZ01000001.1"/>
</dbReference>
<dbReference type="InterPro" id="IPR051540">
    <property type="entry name" value="S-2-haloacid_dehalogenase"/>
</dbReference>
<organism evidence="3 4">
    <name type="scientific">Mumia flava</name>
    <dbReference type="NCBI Taxonomy" id="1348852"/>
    <lineage>
        <taxon>Bacteria</taxon>
        <taxon>Bacillati</taxon>
        <taxon>Actinomycetota</taxon>
        <taxon>Actinomycetes</taxon>
        <taxon>Propionibacteriales</taxon>
        <taxon>Nocardioidaceae</taxon>
        <taxon>Mumia</taxon>
    </lineage>
</organism>
<dbReference type="InterPro" id="IPR023214">
    <property type="entry name" value="HAD_sf"/>
</dbReference>